<feature type="domain" description="AAA+ ATPase" evidence="6">
    <location>
        <begin position="195"/>
        <end position="332"/>
    </location>
</feature>
<keyword evidence="8" id="KW-1185">Reference proteome</keyword>
<feature type="repeat" description="TPR" evidence="4">
    <location>
        <begin position="87"/>
        <end position="120"/>
    </location>
</feature>
<dbReference type="InterPro" id="IPR050168">
    <property type="entry name" value="AAA_ATPase_domain"/>
</dbReference>
<dbReference type="Pfam" id="PF00004">
    <property type="entry name" value="AAA"/>
    <property type="match status" value="1"/>
</dbReference>
<dbReference type="GO" id="GO:0016887">
    <property type="term" value="F:ATP hydrolysis activity"/>
    <property type="evidence" value="ECO:0007669"/>
    <property type="project" value="InterPro"/>
</dbReference>
<dbReference type="AlphaFoldDB" id="A0A937FE26"/>
<dbReference type="InterPro" id="IPR003593">
    <property type="entry name" value="AAA+_ATPase"/>
</dbReference>
<comment type="caution">
    <text evidence="7">The sequence shown here is derived from an EMBL/GenBank/DDBJ whole genome shotgun (WGS) entry which is preliminary data.</text>
</comment>
<dbReference type="PROSITE" id="PS00674">
    <property type="entry name" value="AAA"/>
    <property type="match status" value="1"/>
</dbReference>
<dbReference type="GO" id="GO:0005524">
    <property type="term" value="F:ATP binding"/>
    <property type="evidence" value="ECO:0007669"/>
    <property type="project" value="UniProtKB-KW"/>
</dbReference>
<evidence type="ECO:0000256" key="2">
    <source>
        <dbReference type="ARBA" id="ARBA00022840"/>
    </source>
</evidence>
<evidence type="ECO:0000256" key="5">
    <source>
        <dbReference type="RuleBase" id="RU003651"/>
    </source>
</evidence>
<keyword evidence="3" id="KW-0175">Coiled coil</keyword>
<dbReference type="PANTHER" id="PTHR23077">
    <property type="entry name" value="AAA-FAMILY ATPASE"/>
    <property type="match status" value="1"/>
</dbReference>
<keyword evidence="1 5" id="KW-0547">Nucleotide-binding</keyword>
<evidence type="ECO:0000256" key="4">
    <source>
        <dbReference type="PROSITE-ProRule" id="PRU00339"/>
    </source>
</evidence>
<evidence type="ECO:0000256" key="1">
    <source>
        <dbReference type="ARBA" id="ARBA00022741"/>
    </source>
</evidence>
<dbReference type="Gene3D" id="1.10.8.60">
    <property type="match status" value="1"/>
</dbReference>
<dbReference type="InterPro" id="IPR003960">
    <property type="entry name" value="ATPase_AAA_CS"/>
</dbReference>
<accession>A0A937FE26</accession>
<dbReference type="PROSITE" id="PS50005">
    <property type="entry name" value="TPR"/>
    <property type="match status" value="1"/>
</dbReference>
<dbReference type="SMART" id="SM00382">
    <property type="entry name" value="AAA"/>
    <property type="match status" value="1"/>
</dbReference>
<comment type="similarity">
    <text evidence="5">Belongs to the AAA ATPase family.</text>
</comment>
<dbReference type="InterPro" id="IPR011990">
    <property type="entry name" value="TPR-like_helical_dom_sf"/>
</dbReference>
<dbReference type="Gene3D" id="3.40.50.300">
    <property type="entry name" value="P-loop containing nucleotide triphosphate hydrolases"/>
    <property type="match status" value="1"/>
</dbReference>
<dbReference type="Proteomes" id="UP000659388">
    <property type="component" value="Unassembled WGS sequence"/>
</dbReference>
<evidence type="ECO:0000256" key="3">
    <source>
        <dbReference type="ARBA" id="ARBA00023054"/>
    </source>
</evidence>
<dbReference type="InterPro" id="IPR003959">
    <property type="entry name" value="ATPase_AAA_core"/>
</dbReference>
<evidence type="ECO:0000313" key="8">
    <source>
        <dbReference type="Proteomes" id="UP000659388"/>
    </source>
</evidence>
<reference evidence="7" key="1">
    <citation type="submission" date="2021-01" db="EMBL/GenBank/DDBJ databases">
        <title>Fulvivirga kasyanovii gen. nov., sp nov., a novel member of the phylum Bacteroidetes isolated from seawater in a mussel farm.</title>
        <authorList>
            <person name="Zhao L.-H."/>
            <person name="Wang Z.-J."/>
        </authorList>
    </citation>
    <scope>NUCLEOTIDE SEQUENCE</scope>
    <source>
        <strain evidence="7">2943</strain>
    </source>
</reference>
<dbReference type="InterPro" id="IPR019734">
    <property type="entry name" value="TPR_rpt"/>
</dbReference>
<evidence type="ECO:0000313" key="7">
    <source>
        <dbReference type="EMBL" id="MBL3659059.1"/>
    </source>
</evidence>
<dbReference type="InterPro" id="IPR027417">
    <property type="entry name" value="P-loop_NTPase"/>
</dbReference>
<protein>
    <submittedName>
        <fullName evidence="7">AAA family ATPase</fullName>
    </submittedName>
</protein>
<dbReference type="RefSeq" id="WP_202246853.1">
    <property type="nucleotide sequence ID" value="NZ_JAESIY010000026.1"/>
</dbReference>
<keyword evidence="4" id="KW-0802">TPR repeat</keyword>
<dbReference type="FunFam" id="3.40.50.300:FF:001025">
    <property type="entry name" value="ATPase family, AAA domain-containing 2B"/>
    <property type="match status" value="1"/>
</dbReference>
<dbReference type="EMBL" id="JAESIY010000026">
    <property type="protein sequence ID" value="MBL3659059.1"/>
    <property type="molecule type" value="Genomic_DNA"/>
</dbReference>
<dbReference type="SUPFAM" id="SSF52540">
    <property type="entry name" value="P-loop containing nucleoside triphosphate hydrolases"/>
    <property type="match status" value="1"/>
</dbReference>
<gene>
    <name evidence="7" type="ORF">JL102_23135</name>
</gene>
<keyword evidence="2 5" id="KW-0067">ATP-binding</keyword>
<dbReference type="Gene3D" id="1.25.40.10">
    <property type="entry name" value="Tetratricopeptide repeat domain"/>
    <property type="match status" value="1"/>
</dbReference>
<proteinExistence type="inferred from homology"/>
<dbReference type="PANTHER" id="PTHR23077:SF171">
    <property type="entry name" value="NUCLEAR VALOSIN-CONTAINING PROTEIN-LIKE"/>
    <property type="match status" value="1"/>
</dbReference>
<evidence type="ECO:0000259" key="6">
    <source>
        <dbReference type="SMART" id="SM00382"/>
    </source>
</evidence>
<dbReference type="SUPFAM" id="SSF48452">
    <property type="entry name" value="TPR-like"/>
    <property type="match status" value="1"/>
</dbReference>
<sequence>MNEEIRKLKEALAASPDNHYLKQLVIDAMIKGEFWEELQNECLDVITQDPQNKKAKFGLAQSYYGKKNYSTAAVVLEELISQDINFIDAYVLLCKVHMAENNLTDAVEVYQKIKQIKPDFEDEEIEGKLLVNANHELEKEEDTFSDDIESHIFGKKDRTTFKDVGGMDYEKEEISLKIIHPLKFPDLYKSYGKKTGGGILFYGPPGCGKTFLAKATAGEIDSQFISVGIDDILDMYHGQSEKKLNLLFEKARAMSPCVLFFDEIDALGANRNDLRASAGRNLVNQFLSELDGVDSNNDGILVVGATNAPWHLDSAFRRPGRFDRMVFVQPPALESRKEIFKLSLNNKPIDEIDYGKLAKITDSFSGADINACIDVAVEGKLQEAIKNGRPSAITMKDLITAIKRVKPSTKEWFQTAKNYALYANDSGIYDEILSYLKIKK</sequence>
<organism evidence="7 8">
    <name type="scientific">Fulvivirga sediminis</name>
    <dbReference type="NCBI Taxonomy" id="2803949"/>
    <lineage>
        <taxon>Bacteria</taxon>
        <taxon>Pseudomonadati</taxon>
        <taxon>Bacteroidota</taxon>
        <taxon>Cytophagia</taxon>
        <taxon>Cytophagales</taxon>
        <taxon>Fulvivirgaceae</taxon>
        <taxon>Fulvivirga</taxon>
    </lineage>
</organism>
<name>A0A937FE26_9BACT</name>